<proteinExistence type="predicted"/>
<keyword evidence="3" id="KW-0862">Zinc</keyword>
<feature type="domain" description="FLYWCH-type" evidence="4">
    <location>
        <begin position="223"/>
        <end position="282"/>
    </location>
</feature>
<reference evidence="5 6" key="1">
    <citation type="submission" date="2024-05" db="EMBL/GenBank/DDBJ databases">
        <title>Culex pipiens pipiens assembly and annotation.</title>
        <authorList>
            <person name="Alout H."/>
            <person name="Durand T."/>
        </authorList>
    </citation>
    <scope>NUCLEOTIDE SEQUENCE [LARGE SCALE GENOMIC DNA]</scope>
    <source>
        <strain evidence="5">HA-2024</strain>
        <tissue evidence="5">Whole body</tissue>
    </source>
</reference>
<dbReference type="Gene3D" id="2.20.25.240">
    <property type="match status" value="4"/>
</dbReference>
<comment type="caution">
    <text evidence="5">The sequence shown here is derived from an EMBL/GenBank/DDBJ whole genome shotgun (WGS) entry which is preliminary data.</text>
</comment>
<evidence type="ECO:0000256" key="3">
    <source>
        <dbReference type="ARBA" id="ARBA00022833"/>
    </source>
</evidence>
<keyword evidence="2" id="KW-0863">Zinc-finger</keyword>
<sequence>MRPPSQGIHAEEPTFVIGERGYVMLKHQGHFYVRRFSRKSVVYWMGANVDGEGEVLEPPKDIFFVIGQRGCVLLHVDGFRFVKNRVSKIKTYWICAKKGSTSCKARVITGNVEDDEKHPTLISRSGKHNHEVKVQRKVGAITSKLTYTTGRGNNVLIYEGHRYIKNNSHSGKTYWKCTKWHSGCKARAITNVLAPDALPLTEAILQQFQSQSLLTSPQFSFKTSQRSGRHLLVVNGVTFFRNRHRNNKQYWKCNQYYKCKCPCIVVIDEINSRMNVKHIHNHDIVGSAGPVPAFGGTYQPAIRTTAAAPTLLNQTMLASGSSTALLQLDEKYHFLVPKAEMEEAQFGLSQRGARKLLCQGFEYVKDRDFSDSTNWRCSLFRRQKCRARAITKLIQGVTYVRLTNDSHSHPVNEYRKTPIMMPPK</sequence>
<feature type="domain" description="FLYWCH-type" evidence="4">
    <location>
        <begin position="349"/>
        <end position="409"/>
    </location>
</feature>
<evidence type="ECO:0000259" key="4">
    <source>
        <dbReference type="Pfam" id="PF04500"/>
    </source>
</evidence>
<accession>A0ABD1DUV1</accession>
<evidence type="ECO:0000256" key="1">
    <source>
        <dbReference type="ARBA" id="ARBA00022723"/>
    </source>
</evidence>
<feature type="domain" description="FLYWCH-type" evidence="4">
    <location>
        <begin position="147"/>
        <end position="191"/>
    </location>
</feature>
<dbReference type="InterPro" id="IPR040312">
    <property type="entry name" value="FWCH1/FWCH2"/>
</dbReference>
<dbReference type="InterPro" id="IPR007588">
    <property type="entry name" value="Znf_FLYWCH"/>
</dbReference>
<keyword evidence="1" id="KW-0479">Metal-binding</keyword>
<protein>
    <recommendedName>
        <fullName evidence="4">FLYWCH-type domain-containing protein</fullName>
    </recommendedName>
</protein>
<keyword evidence="6" id="KW-1185">Reference proteome</keyword>
<gene>
    <name evidence="5" type="ORF">pipiens_005957</name>
</gene>
<name>A0ABD1DUV1_CULPP</name>
<dbReference type="PANTHER" id="PTHR31665">
    <property type="entry name" value="FLYWCH FAMILY MEMBER 2-RELATED"/>
    <property type="match status" value="1"/>
</dbReference>
<evidence type="ECO:0000256" key="2">
    <source>
        <dbReference type="ARBA" id="ARBA00022771"/>
    </source>
</evidence>
<evidence type="ECO:0000313" key="6">
    <source>
        <dbReference type="Proteomes" id="UP001562425"/>
    </source>
</evidence>
<organism evidence="5 6">
    <name type="scientific">Culex pipiens pipiens</name>
    <name type="common">Northern house mosquito</name>
    <dbReference type="NCBI Taxonomy" id="38569"/>
    <lineage>
        <taxon>Eukaryota</taxon>
        <taxon>Metazoa</taxon>
        <taxon>Ecdysozoa</taxon>
        <taxon>Arthropoda</taxon>
        <taxon>Hexapoda</taxon>
        <taxon>Insecta</taxon>
        <taxon>Pterygota</taxon>
        <taxon>Neoptera</taxon>
        <taxon>Endopterygota</taxon>
        <taxon>Diptera</taxon>
        <taxon>Nematocera</taxon>
        <taxon>Culicoidea</taxon>
        <taxon>Culicidae</taxon>
        <taxon>Culicinae</taxon>
        <taxon>Culicini</taxon>
        <taxon>Culex</taxon>
        <taxon>Culex</taxon>
    </lineage>
</organism>
<dbReference type="GO" id="GO:0008270">
    <property type="term" value="F:zinc ion binding"/>
    <property type="evidence" value="ECO:0007669"/>
    <property type="project" value="UniProtKB-KW"/>
</dbReference>
<evidence type="ECO:0000313" key="5">
    <source>
        <dbReference type="EMBL" id="KAL1402697.1"/>
    </source>
</evidence>
<dbReference type="PANTHER" id="PTHR31665:SF0">
    <property type="entry name" value="FLYWCH FAMILY MEMBER 2"/>
    <property type="match status" value="1"/>
</dbReference>
<dbReference type="AlphaFoldDB" id="A0ABD1DUV1"/>
<feature type="domain" description="FLYWCH-type" evidence="4">
    <location>
        <begin position="64"/>
        <end position="130"/>
    </location>
</feature>
<dbReference type="EMBL" id="JBEHCU010002596">
    <property type="protein sequence ID" value="KAL1402697.1"/>
    <property type="molecule type" value="Genomic_DNA"/>
</dbReference>
<dbReference type="Pfam" id="PF04500">
    <property type="entry name" value="FLYWCH"/>
    <property type="match status" value="4"/>
</dbReference>
<dbReference type="Proteomes" id="UP001562425">
    <property type="component" value="Unassembled WGS sequence"/>
</dbReference>